<reference evidence="1" key="1">
    <citation type="submission" date="2023-03" db="EMBL/GenBank/DDBJ databases">
        <title>Massive genome expansion in bonnet fungi (Mycena s.s.) driven by repeated elements and novel gene families across ecological guilds.</title>
        <authorList>
            <consortium name="Lawrence Berkeley National Laboratory"/>
            <person name="Harder C.B."/>
            <person name="Miyauchi S."/>
            <person name="Viragh M."/>
            <person name="Kuo A."/>
            <person name="Thoen E."/>
            <person name="Andreopoulos B."/>
            <person name="Lu D."/>
            <person name="Skrede I."/>
            <person name="Drula E."/>
            <person name="Henrissat B."/>
            <person name="Morin E."/>
            <person name="Kohler A."/>
            <person name="Barry K."/>
            <person name="LaButti K."/>
            <person name="Morin E."/>
            <person name="Salamov A."/>
            <person name="Lipzen A."/>
            <person name="Mereny Z."/>
            <person name="Hegedus B."/>
            <person name="Baldrian P."/>
            <person name="Stursova M."/>
            <person name="Weitz H."/>
            <person name="Taylor A."/>
            <person name="Grigoriev I.V."/>
            <person name="Nagy L.G."/>
            <person name="Martin F."/>
            <person name="Kauserud H."/>
        </authorList>
    </citation>
    <scope>NUCLEOTIDE SEQUENCE</scope>
    <source>
        <strain evidence="1">CBHHK200</strain>
    </source>
</reference>
<comment type="caution">
    <text evidence="1">The sequence shown here is derived from an EMBL/GenBank/DDBJ whole genome shotgun (WGS) entry which is preliminary data.</text>
</comment>
<keyword evidence="2" id="KW-1185">Reference proteome</keyword>
<evidence type="ECO:0000313" key="1">
    <source>
        <dbReference type="EMBL" id="KAJ7029001.1"/>
    </source>
</evidence>
<dbReference type="Proteomes" id="UP001218188">
    <property type="component" value="Unassembled WGS sequence"/>
</dbReference>
<dbReference type="EMBL" id="JARJCM010000106">
    <property type="protein sequence ID" value="KAJ7029001.1"/>
    <property type="molecule type" value="Genomic_DNA"/>
</dbReference>
<protein>
    <submittedName>
        <fullName evidence="1">Uncharacterized protein</fullName>
    </submittedName>
</protein>
<name>A0AAD6WZ93_9AGAR</name>
<organism evidence="1 2">
    <name type="scientific">Mycena alexandri</name>
    <dbReference type="NCBI Taxonomy" id="1745969"/>
    <lineage>
        <taxon>Eukaryota</taxon>
        <taxon>Fungi</taxon>
        <taxon>Dikarya</taxon>
        <taxon>Basidiomycota</taxon>
        <taxon>Agaricomycotina</taxon>
        <taxon>Agaricomycetes</taxon>
        <taxon>Agaricomycetidae</taxon>
        <taxon>Agaricales</taxon>
        <taxon>Marasmiineae</taxon>
        <taxon>Mycenaceae</taxon>
        <taxon>Mycena</taxon>
    </lineage>
</organism>
<dbReference type="AlphaFoldDB" id="A0AAD6WZ93"/>
<sequence>MQHRLCALFDLIRAVDLDTGINQLDHLYLVQLDYIHNEHILLAFEETAPCTLEDMSFNITRQLAERAGREATMYATFLPLPLTNRRQLRDPVNFTCEGWFPGEEDKSDDLPQLSANHKLEESLLRCDHPNALRKIPASHGLEAWLGLEISKPEAQARPSQHFGLAWLAKPWLGTTGFWLQAQACTSLDAGGHHALLQTGVKDMPHCGQCSSRHKFCEDETNREGESPGSATLLEAITCLIIGFNT</sequence>
<proteinExistence type="predicted"/>
<gene>
    <name evidence="1" type="ORF">C8F04DRAFT_1188104</name>
</gene>
<evidence type="ECO:0000313" key="2">
    <source>
        <dbReference type="Proteomes" id="UP001218188"/>
    </source>
</evidence>
<accession>A0AAD6WZ93</accession>